<reference evidence="1 2" key="1">
    <citation type="journal article" date="2018" name="Sci. Rep.">
        <title>Rhizobium tumorigenes sp. nov., a novel plant tumorigenic bacterium isolated from cane gall tumors on thornless blackberry.</title>
        <authorList>
            <person name="Kuzmanovi N."/>
            <person name="Smalla K."/>
            <person name="Gronow S."/>
            <person name="PuBawska J."/>
        </authorList>
    </citation>
    <scope>NUCLEOTIDE SEQUENCE [LARGE SCALE GENOMIC DNA]</scope>
    <source>
        <strain evidence="1 2">1078</strain>
    </source>
</reference>
<dbReference type="AlphaFoldDB" id="A0AAF1KDI8"/>
<sequence length="78" mass="8868">MKIDVPPSFLQFLAETIVRFGFLYPAASFSVEEPQVVIECPIAVANAIRRDLNFGLYRQKVYSENLVLRMKLMEGVMG</sequence>
<dbReference type="Proteomes" id="UP000249499">
    <property type="component" value="Plasmid pRt1078"/>
</dbReference>
<gene>
    <name evidence="1" type="ORF">PR017_19470</name>
</gene>
<dbReference type="KEGG" id="rtu:PR017_19470"/>
<keyword evidence="1" id="KW-0614">Plasmid</keyword>
<name>A0AAF1KDI8_9HYPH</name>
<dbReference type="RefSeq" id="WP_133255571.1">
    <property type="nucleotide sequence ID" value="NZ_CP117256.1"/>
</dbReference>
<organism evidence="1 2">
    <name type="scientific">Rhizobium tumorigenes</name>
    <dbReference type="NCBI Taxonomy" id="2041385"/>
    <lineage>
        <taxon>Bacteria</taxon>
        <taxon>Pseudomonadati</taxon>
        <taxon>Pseudomonadota</taxon>
        <taxon>Alphaproteobacteria</taxon>
        <taxon>Hyphomicrobiales</taxon>
        <taxon>Rhizobiaceae</taxon>
        <taxon>Rhizobium/Agrobacterium group</taxon>
        <taxon>Rhizobium</taxon>
    </lineage>
</organism>
<geneLocation type="plasmid" evidence="1 2">
    <name>pRt1078</name>
</geneLocation>
<dbReference type="EMBL" id="CP117256">
    <property type="protein sequence ID" value="WFR98056.1"/>
    <property type="molecule type" value="Genomic_DNA"/>
</dbReference>
<keyword evidence="2" id="KW-1185">Reference proteome</keyword>
<evidence type="ECO:0000313" key="1">
    <source>
        <dbReference type="EMBL" id="WFR98056.1"/>
    </source>
</evidence>
<evidence type="ECO:0000313" key="2">
    <source>
        <dbReference type="Proteomes" id="UP000249499"/>
    </source>
</evidence>
<protein>
    <submittedName>
        <fullName evidence="1">Uncharacterized protein</fullName>
    </submittedName>
</protein>
<accession>A0AAF1KDI8</accession>
<reference evidence="2" key="2">
    <citation type="journal article" date="2023" name="MicrobiologyOpen">
        <title>Genomics of the tumorigenes clade of the family Rhizobiaceae and description of Rhizobium rhododendri sp. nov.</title>
        <authorList>
            <person name="Kuzmanovic N."/>
            <person name="diCenzo G.C."/>
            <person name="Bunk B."/>
            <person name="Sproeer C."/>
            <person name="Fruehling A."/>
            <person name="Neumann-Schaal M."/>
            <person name="Overmann J."/>
            <person name="Smalla K."/>
        </authorList>
    </citation>
    <scope>NUCLEOTIDE SEQUENCE [LARGE SCALE GENOMIC DNA]</scope>
    <source>
        <strain evidence="2">1078</strain>
        <plasmid evidence="2">pRt1078</plasmid>
    </source>
</reference>
<proteinExistence type="predicted"/>